<reference evidence="4 5" key="1">
    <citation type="submission" date="2018-07" db="EMBL/GenBank/DDBJ databases">
        <title>The complete nuclear genome of the prasinophyte Chloropicon primus (CCMP1205).</title>
        <authorList>
            <person name="Pombert J.-F."/>
            <person name="Otis C."/>
            <person name="Turmel M."/>
            <person name="Lemieux C."/>
        </authorList>
    </citation>
    <scope>NUCLEOTIDE SEQUENCE [LARGE SCALE GENOMIC DNA]</scope>
    <source>
        <strain evidence="4 5">CCMP1205</strain>
    </source>
</reference>
<evidence type="ECO:0000256" key="3">
    <source>
        <dbReference type="SAM" id="SignalP"/>
    </source>
</evidence>
<feature type="transmembrane region" description="Helical" evidence="2">
    <location>
        <begin position="270"/>
        <end position="293"/>
    </location>
</feature>
<dbReference type="PANTHER" id="PTHR34289">
    <property type="entry name" value="PROTEIN, PUTATIVE (DUF819)-RELATED"/>
    <property type="match status" value="1"/>
</dbReference>
<evidence type="ECO:0000256" key="2">
    <source>
        <dbReference type="SAM" id="Phobius"/>
    </source>
</evidence>
<dbReference type="Proteomes" id="UP000316726">
    <property type="component" value="Chromosome 19"/>
</dbReference>
<dbReference type="EMBL" id="CP031052">
    <property type="protein sequence ID" value="QDZ25891.1"/>
    <property type="molecule type" value="Genomic_DNA"/>
</dbReference>
<dbReference type="InterPro" id="IPR008537">
    <property type="entry name" value="DUF819"/>
</dbReference>
<feature type="transmembrane region" description="Helical" evidence="2">
    <location>
        <begin position="212"/>
        <end position="229"/>
    </location>
</feature>
<dbReference type="PANTHER" id="PTHR34289:SF3">
    <property type="entry name" value="PROTEIN, PUTATIVE (DUF819)-RELATED"/>
    <property type="match status" value="1"/>
</dbReference>
<dbReference type="AlphaFoldDB" id="A0A5B8N014"/>
<feature type="transmembrane region" description="Helical" evidence="2">
    <location>
        <begin position="241"/>
        <end position="264"/>
    </location>
</feature>
<evidence type="ECO:0000256" key="1">
    <source>
        <dbReference type="SAM" id="MobiDB-lite"/>
    </source>
</evidence>
<feature type="signal peptide" evidence="3">
    <location>
        <begin position="1"/>
        <end position="16"/>
    </location>
</feature>
<keyword evidence="2" id="KW-1133">Transmembrane helix</keyword>
<dbReference type="STRING" id="1764295.A0A5B8N014"/>
<feature type="transmembrane region" description="Helical" evidence="2">
    <location>
        <begin position="59"/>
        <end position="81"/>
    </location>
</feature>
<organism evidence="4 5">
    <name type="scientific">Chloropicon primus</name>
    <dbReference type="NCBI Taxonomy" id="1764295"/>
    <lineage>
        <taxon>Eukaryota</taxon>
        <taxon>Viridiplantae</taxon>
        <taxon>Chlorophyta</taxon>
        <taxon>Chloropicophyceae</taxon>
        <taxon>Chloropicales</taxon>
        <taxon>Chloropicaceae</taxon>
        <taxon>Chloropicon</taxon>
    </lineage>
</organism>
<keyword evidence="5" id="KW-1185">Reference proteome</keyword>
<dbReference type="Pfam" id="PF05684">
    <property type="entry name" value="DUF819"/>
    <property type="match status" value="1"/>
</dbReference>
<feature type="transmembrane region" description="Helical" evidence="2">
    <location>
        <begin position="126"/>
        <end position="148"/>
    </location>
</feature>
<feature type="chain" id="PRO_5023045116" evidence="3">
    <location>
        <begin position="17"/>
        <end position="366"/>
    </location>
</feature>
<sequence>MLSAPLLAMLAGLILTNTGVTPATSEVYIVVNRVLLPLAVPLLLMQADLKRVMKETRRLLGVFLLGSLCTLLSTMGSFWVLGKGLVGSLGVHDSWKVASALASRHIGGAVNFVGVSTALEVTSDTVVAALAADNLICALYFMAIFFLAKGIGPEAAEGEGEGGPSETERDRRPPRRRGAIDVHEAGLAIGFSAIICLASSFLATHVIRKPGMLVPLATLITVTVATALPKRLETISDAGEGVALLIMQFFFAAVGCGGSVHKVLGKAPLVFLFSFLQVSAHLGLILGIGKFFFKFSTKEILLASNANVGGPTTAAAMCAAKSWRSFYIPALLSGILGYTIATFLCVGLGLGVLKPIALRWAAGGGA</sequence>
<evidence type="ECO:0000313" key="5">
    <source>
        <dbReference type="Proteomes" id="UP000316726"/>
    </source>
</evidence>
<feature type="transmembrane region" description="Helical" evidence="2">
    <location>
        <begin position="185"/>
        <end position="206"/>
    </location>
</feature>
<gene>
    <name evidence="4" type="ORF">A3770_19p84090</name>
</gene>
<keyword evidence="3" id="KW-0732">Signal</keyword>
<feature type="transmembrane region" description="Helical" evidence="2">
    <location>
        <begin position="326"/>
        <end position="350"/>
    </location>
</feature>
<keyword evidence="2" id="KW-0812">Transmembrane</keyword>
<accession>A0A5B8N014</accession>
<evidence type="ECO:0000313" key="4">
    <source>
        <dbReference type="EMBL" id="QDZ25891.1"/>
    </source>
</evidence>
<dbReference type="OrthoDB" id="45797at2759"/>
<protein>
    <submittedName>
        <fullName evidence="4">DUF819 domain-containing protein</fullName>
    </submittedName>
</protein>
<name>A0A5B8N014_9CHLO</name>
<keyword evidence="2" id="KW-0472">Membrane</keyword>
<proteinExistence type="predicted"/>
<feature type="region of interest" description="Disordered" evidence="1">
    <location>
        <begin position="155"/>
        <end position="176"/>
    </location>
</feature>